<dbReference type="EMBL" id="CP027062">
    <property type="protein sequence ID" value="AVI50415.1"/>
    <property type="molecule type" value="Genomic_DNA"/>
</dbReference>
<reference evidence="1 2" key="1">
    <citation type="submission" date="2018-02" db="EMBL/GenBank/DDBJ databases">
        <title>Genomic analysis of the strain RR4-38 isolated from a seawater recirculating aquaculture system.</title>
        <authorList>
            <person name="Kim Y.-S."/>
            <person name="Jang Y.H."/>
            <person name="Kim K.-H."/>
        </authorList>
    </citation>
    <scope>NUCLEOTIDE SEQUENCE [LARGE SCALE GENOMIC DNA]</scope>
    <source>
        <strain evidence="1 2">RR4-38</strain>
    </source>
</reference>
<accession>A0A2S0HUW5</accession>
<organism evidence="1 2">
    <name type="scientific">Pukyongia salina</name>
    <dbReference type="NCBI Taxonomy" id="2094025"/>
    <lineage>
        <taxon>Bacteria</taxon>
        <taxon>Pseudomonadati</taxon>
        <taxon>Bacteroidota</taxon>
        <taxon>Flavobacteriia</taxon>
        <taxon>Flavobacteriales</taxon>
        <taxon>Flavobacteriaceae</taxon>
        <taxon>Pukyongia</taxon>
    </lineage>
</organism>
<sequence length="151" mass="17112">MKKIFLLTLAISLPLMGCPKKPVIGEVTKKVQQLEIPGADVDFKNMMIGVAMEIDGCTLQPEDCENLIDPWKSGMLLTLQKQIEFIKNDEKRAEVQLKMAQWERAMLDGEGGDLLTYSNTFSTFSYHPGYGLENIKKRMEKYIAVLSKSTY</sequence>
<evidence type="ECO:0000313" key="2">
    <source>
        <dbReference type="Proteomes" id="UP000238442"/>
    </source>
</evidence>
<name>A0A2S0HUW5_9FLAO</name>
<proteinExistence type="predicted"/>
<dbReference type="AlphaFoldDB" id="A0A2S0HUW5"/>
<dbReference type="Proteomes" id="UP000238442">
    <property type="component" value="Chromosome"/>
</dbReference>
<keyword evidence="2" id="KW-1185">Reference proteome</keyword>
<dbReference type="KEGG" id="aue:C5O00_04245"/>
<evidence type="ECO:0000313" key="1">
    <source>
        <dbReference type="EMBL" id="AVI50415.1"/>
    </source>
</evidence>
<gene>
    <name evidence="1" type="ORF">C5O00_04245</name>
</gene>
<dbReference type="RefSeq" id="WP_105215238.1">
    <property type="nucleotide sequence ID" value="NZ_CP027062.1"/>
</dbReference>
<protein>
    <submittedName>
        <fullName evidence="1">Uncharacterized protein</fullName>
    </submittedName>
</protein>